<reference evidence="1" key="1">
    <citation type="submission" date="2022-03" db="EMBL/GenBank/DDBJ databases">
        <title>Genomic analyses of argali, domestic sheep and their hybrids provide insights into chromosomal evolution, heterosis and genetic basis of agronomic traits.</title>
        <authorList>
            <person name="Li M."/>
        </authorList>
    </citation>
    <scope>NUCLEOTIDE SEQUENCE</scope>
    <source>
        <strain evidence="1">F1 hybrid</strain>
    </source>
</reference>
<keyword evidence="2" id="KW-1185">Reference proteome</keyword>
<dbReference type="Proteomes" id="UP001057279">
    <property type="component" value="Linkage Group LG03"/>
</dbReference>
<protein>
    <submittedName>
        <fullName evidence="1">Uncharacterized protein</fullName>
    </submittedName>
</protein>
<sequence length="125" mass="13245">MLQWGKPGPEDAREWVSSRFCFHSGDSLSHFCQGTGLINFNPAKPLNNQLPAERATGPQPTPGTGVPLATPASVPGGPTTSQTTACWLKPVAATYCQTRPSATPLPPPQPPQPRAGPHLEFLPEP</sequence>
<accession>A0ACB9VA27</accession>
<gene>
    <name evidence="1" type="ORF">MJG53_004132</name>
</gene>
<evidence type="ECO:0000313" key="1">
    <source>
        <dbReference type="EMBL" id="KAI4586345.1"/>
    </source>
</evidence>
<name>A0ACB9VA27_9CETA</name>
<dbReference type="EMBL" id="CM043028">
    <property type="protein sequence ID" value="KAI4586345.1"/>
    <property type="molecule type" value="Genomic_DNA"/>
</dbReference>
<organism evidence="1 2">
    <name type="scientific">Ovis ammon polii x Ovis aries</name>
    <dbReference type="NCBI Taxonomy" id="2918886"/>
    <lineage>
        <taxon>Eukaryota</taxon>
        <taxon>Metazoa</taxon>
        <taxon>Chordata</taxon>
        <taxon>Craniata</taxon>
        <taxon>Vertebrata</taxon>
        <taxon>Euteleostomi</taxon>
        <taxon>Mammalia</taxon>
        <taxon>Eutheria</taxon>
        <taxon>Laurasiatheria</taxon>
        <taxon>Artiodactyla</taxon>
        <taxon>Ruminantia</taxon>
        <taxon>Pecora</taxon>
        <taxon>Bovidae</taxon>
        <taxon>Caprinae</taxon>
        <taxon>Ovis</taxon>
    </lineage>
</organism>
<comment type="caution">
    <text evidence="1">The sequence shown here is derived from an EMBL/GenBank/DDBJ whole genome shotgun (WGS) entry which is preliminary data.</text>
</comment>
<evidence type="ECO:0000313" key="2">
    <source>
        <dbReference type="Proteomes" id="UP001057279"/>
    </source>
</evidence>
<proteinExistence type="predicted"/>